<evidence type="ECO:0000313" key="2">
    <source>
        <dbReference type="Proteomes" id="UP000256405"/>
    </source>
</evidence>
<evidence type="ECO:0000313" key="1">
    <source>
        <dbReference type="EMBL" id="REG84434.1"/>
    </source>
</evidence>
<comment type="caution">
    <text evidence="1">The sequence shown here is derived from an EMBL/GenBank/DDBJ whole genome shotgun (WGS) entry which is preliminary data.</text>
</comment>
<gene>
    <name evidence="1" type="ORF">C8N25_1158</name>
</gene>
<protein>
    <submittedName>
        <fullName evidence="1">TolB-like protein</fullName>
    </submittedName>
</protein>
<name>A0A3E0DNK8_9BACT</name>
<keyword evidence="2" id="KW-1185">Reference proteome</keyword>
<organism evidence="1 2">
    <name type="scientific">Algoriphagus antarcticus</name>
    <dbReference type="NCBI Taxonomy" id="238540"/>
    <lineage>
        <taxon>Bacteria</taxon>
        <taxon>Pseudomonadati</taxon>
        <taxon>Bacteroidota</taxon>
        <taxon>Cytophagia</taxon>
        <taxon>Cytophagales</taxon>
        <taxon>Cyclobacteriaceae</taxon>
        <taxon>Algoriphagus</taxon>
    </lineage>
</organism>
<dbReference type="RefSeq" id="WP_086541244.1">
    <property type="nucleotide sequence ID" value="NZ_MSSW01000023.1"/>
</dbReference>
<dbReference type="OrthoDB" id="828031at2"/>
<proteinExistence type="predicted"/>
<dbReference type="EMBL" id="QUNF01000015">
    <property type="protein sequence ID" value="REG84434.1"/>
    <property type="molecule type" value="Genomic_DNA"/>
</dbReference>
<dbReference type="Pfam" id="PF15869">
    <property type="entry name" value="TolB_like"/>
    <property type="match status" value="1"/>
</dbReference>
<accession>A0A3E0DNK8</accession>
<dbReference type="Proteomes" id="UP000256405">
    <property type="component" value="Unassembled WGS sequence"/>
</dbReference>
<dbReference type="AlphaFoldDB" id="A0A3E0DNK8"/>
<sequence length="350" mass="40387">MIKNISRFVVLLILIFSYCKGKEDPNETFIDDFPQELKPNVKIVKELHNAIPNRIIVNDSLVFIVNSNNEDTLINAYDKVSFELKESFALKGDGPKEFRSIGLVGQQFFKNGSSTDYAYDYSSQKVVDINLISEVGDNRIGESHIELPQFFNGFFKFFFISDSLTISIPLDRAENRFKIYKDGVEINVPYFSNPPFEINNENLSNIYANVGFSINEKKRIFVGAPNLLGQYDFFNFNGDYLYTSVIDRDVNLIEQATVPDFVDQRVLPHYITEIIGDEEKFYSLFFTMSASNGLSNSVIHVLDWEGNPISKYVFDRVIFSFAFDRVDNCFYGLSYNATDDDYFYIVKWEL</sequence>
<reference evidence="1 2" key="1">
    <citation type="submission" date="2018-08" db="EMBL/GenBank/DDBJ databases">
        <title>Genomic Encyclopedia of Archaeal and Bacterial Type Strains, Phase II (KMG-II): from individual species to whole genera.</title>
        <authorList>
            <person name="Goeker M."/>
        </authorList>
    </citation>
    <scope>NUCLEOTIDE SEQUENCE [LARGE SCALE GENOMIC DNA]</scope>
    <source>
        <strain evidence="1 2">DSM 15986</strain>
    </source>
</reference>